<dbReference type="EMBL" id="JAMZEB010000002">
    <property type="protein sequence ID" value="MCP2357620.1"/>
    <property type="molecule type" value="Genomic_DNA"/>
</dbReference>
<sequence length="78" mass="8025">MPFFPVGGFQPLTAARLDAVAARHGATVPQVALAWLLARSPNILLIPGTGSPVHLEENVAAGTLELSPADLAELSELG</sequence>
<dbReference type="AlphaFoldDB" id="A0A9X2GH85"/>
<dbReference type="Pfam" id="PF00248">
    <property type="entry name" value="Aldo_ket_red"/>
    <property type="match status" value="1"/>
</dbReference>
<name>A0A9X2GH85_9ACTN</name>
<keyword evidence="3" id="KW-1185">Reference proteome</keyword>
<accession>A0A9X2GH85</accession>
<gene>
    <name evidence="2" type="ORF">HD597_004640</name>
</gene>
<dbReference type="SUPFAM" id="SSF51430">
    <property type="entry name" value="NAD(P)-linked oxidoreductase"/>
    <property type="match status" value="1"/>
</dbReference>
<feature type="domain" description="NADP-dependent oxidoreductase" evidence="1">
    <location>
        <begin position="14"/>
        <end position="77"/>
    </location>
</feature>
<reference evidence="2" key="1">
    <citation type="submission" date="2022-06" db="EMBL/GenBank/DDBJ databases">
        <title>Sequencing the genomes of 1000 actinobacteria strains.</title>
        <authorList>
            <person name="Klenk H.-P."/>
        </authorList>
    </citation>
    <scope>NUCLEOTIDE SEQUENCE</scope>
    <source>
        <strain evidence="2">DSM 46694</strain>
    </source>
</reference>
<evidence type="ECO:0000313" key="3">
    <source>
        <dbReference type="Proteomes" id="UP001139648"/>
    </source>
</evidence>
<dbReference type="InterPro" id="IPR036812">
    <property type="entry name" value="NAD(P)_OxRdtase_dom_sf"/>
</dbReference>
<dbReference type="InterPro" id="IPR023210">
    <property type="entry name" value="NADP_OxRdtase_dom"/>
</dbReference>
<comment type="caution">
    <text evidence="2">The sequence shown here is derived from an EMBL/GenBank/DDBJ whole genome shotgun (WGS) entry which is preliminary data.</text>
</comment>
<protein>
    <submittedName>
        <fullName evidence="2">Aryl-alcohol dehydrogenase-like predicted oxidoreductase</fullName>
    </submittedName>
</protein>
<evidence type="ECO:0000259" key="1">
    <source>
        <dbReference type="Pfam" id="PF00248"/>
    </source>
</evidence>
<proteinExistence type="predicted"/>
<dbReference type="Proteomes" id="UP001139648">
    <property type="component" value="Unassembled WGS sequence"/>
</dbReference>
<evidence type="ECO:0000313" key="2">
    <source>
        <dbReference type="EMBL" id="MCP2357620.1"/>
    </source>
</evidence>
<dbReference type="Gene3D" id="3.20.20.100">
    <property type="entry name" value="NADP-dependent oxidoreductase domain"/>
    <property type="match status" value="1"/>
</dbReference>
<dbReference type="RefSeq" id="WP_308210682.1">
    <property type="nucleotide sequence ID" value="NZ_BAABKA010000026.1"/>
</dbReference>
<organism evidence="2 3">
    <name type="scientific">Nonomuraea thailandensis</name>
    <dbReference type="NCBI Taxonomy" id="1188745"/>
    <lineage>
        <taxon>Bacteria</taxon>
        <taxon>Bacillati</taxon>
        <taxon>Actinomycetota</taxon>
        <taxon>Actinomycetes</taxon>
        <taxon>Streptosporangiales</taxon>
        <taxon>Streptosporangiaceae</taxon>
        <taxon>Nonomuraea</taxon>
    </lineage>
</organism>